<dbReference type="EMBL" id="JAKOGI010000009">
    <property type="protein sequence ID" value="KAJ8451479.1"/>
    <property type="molecule type" value="Genomic_DNA"/>
</dbReference>
<feature type="region of interest" description="Disordered" evidence="1">
    <location>
        <begin position="124"/>
        <end position="157"/>
    </location>
</feature>
<name>A0A9Q1KYZ6_9CARY</name>
<feature type="compositionally biased region" description="Acidic residues" evidence="1">
    <location>
        <begin position="135"/>
        <end position="144"/>
    </location>
</feature>
<evidence type="ECO:0000313" key="3">
    <source>
        <dbReference type="Proteomes" id="UP001153076"/>
    </source>
</evidence>
<reference evidence="2" key="1">
    <citation type="submission" date="2022-04" db="EMBL/GenBank/DDBJ databases">
        <title>Carnegiea gigantea Genome sequencing and assembly v2.</title>
        <authorList>
            <person name="Copetti D."/>
            <person name="Sanderson M.J."/>
            <person name="Burquez A."/>
            <person name="Wojciechowski M.F."/>
        </authorList>
    </citation>
    <scope>NUCLEOTIDE SEQUENCE</scope>
    <source>
        <strain evidence="2">SGP5-SGP5p</strain>
        <tissue evidence="2">Aerial part</tissue>
    </source>
</reference>
<protein>
    <submittedName>
        <fullName evidence="2">Uncharacterized protein</fullName>
    </submittedName>
</protein>
<evidence type="ECO:0000313" key="2">
    <source>
        <dbReference type="EMBL" id="KAJ8451479.1"/>
    </source>
</evidence>
<keyword evidence="3" id="KW-1185">Reference proteome</keyword>
<dbReference type="Proteomes" id="UP001153076">
    <property type="component" value="Unassembled WGS sequence"/>
</dbReference>
<sequence>MMPPTKSQRTQEPTKLVSKNVCLEEPTDSSEADSDKPLINRVHKRKPKVPEVNLKVKPMPREDEFKEDDFDETPLAHHKCQRKLKMNKVISGLKSSREEESKEDDSGETPLIYRIHKRKRKVNVVYSESESRPGEDEDEDELEENYSKEPRNGLSFSETEDGYAIADDLISSIVFEEDHQLLDSMGDRVLEALYQSVKSAVVLAASSIQSAEMSYPLKEGHAKLKDLEEEQVKLKALCEGVQSGCALLKDGIKKKLVLIDQFWKQVEEKLAEWEGRLLRAMSFVNQEFSKAINEGKLKLQVNQGVQLMQRNQESLLAYQRGKEVAHHHLQSTVLEMFPSLDWSLVEANYQALVSAEEAKVAQEEKSLRSSTVC</sequence>
<comment type="caution">
    <text evidence="2">The sequence shown here is derived from an EMBL/GenBank/DDBJ whole genome shotgun (WGS) entry which is preliminary data.</text>
</comment>
<proteinExistence type="predicted"/>
<organism evidence="2 3">
    <name type="scientific">Carnegiea gigantea</name>
    <dbReference type="NCBI Taxonomy" id="171969"/>
    <lineage>
        <taxon>Eukaryota</taxon>
        <taxon>Viridiplantae</taxon>
        <taxon>Streptophyta</taxon>
        <taxon>Embryophyta</taxon>
        <taxon>Tracheophyta</taxon>
        <taxon>Spermatophyta</taxon>
        <taxon>Magnoliopsida</taxon>
        <taxon>eudicotyledons</taxon>
        <taxon>Gunneridae</taxon>
        <taxon>Pentapetalae</taxon>
        <taxon>Caryophyllales</taxon>
        <taxon>Cactineae</taxon>
        <taxon>Cactaceae</taxon>
        <taxon>Cactoideae</taxon>
        <taxon>Echinocereeae</taxon>
        <taxon>Carnegiea</taxon>
    </lineage>
</organism>
<accession>A0A9Q1KYZ6</accession>
<gene>
    <name evidence="2" type="ORF">Cgig2_017870</name>
</gene>
<evidence type="ECO:0000256" key="1">
    <source>
        <dbReference type="SAM" id="MobiDB-lite"/>
    </source>
</evidence>
<dbReference type="AlphaFoldDB" id="A0A9Q1KYZ6"/>